<dbReference type="Gene3D" id="3.60.20.10">
    <property type="entry name" value="Glutamine Phosphoribosylpyrophosphate, subunit 1, domain 1"/>
    <property type="match status" value="1"/>
</dbReference>
<evidence type="ECO:0000313" key="7">
    <source>
        <dbReference type="Proteomes" id="UP000005143"/>
    </source>
</evidence>
<dbReference type="GO" id="GO:0016811">
    <property type="term" value="F:hydrolase activity, acting on carbon-nitrogen (but not peptide) bonds, in linear amides"/>
    <property type="evidence" value="ECO:0007669"/>
    <property type="project" value="InterPro"/>
</dbReference>
<dbReference type="PATRIC" id="fig|1097667.3.peg.2180"/>
<feature type="region of interest" description="Disordered" evidence="4">
    <location>
        <begin position="423"/>
        <end position="462"/>
    </location>
</feature>
<dbReference type="Gene3D" id="1.10.1400.10">
    <property type="match status" value="1"/>
</dbReference>
<evidence type="ECO:0000256" key="3">
    <source>
        <dbReference type="ARBA" id="ARBA00023145"/>
    </source>
</evidence>
<dbReference type="Gene3D" id="1.10.287.150">
    <property type="match status" value="1"/>
</dbReference>
<dbReference type="AlphaFoldDB" id="H0E5V0"/>
<organism evidence="6 7">
    <name type="scientific">Patulibacter medicamentivorans</name>
    <dbReference type="NCBI Taxonomy" id="1097667"/>
    <lineage>
        <taxon>Bacteria</taxon>
        <taxon>Bacillati</taxon>
        <taxon>Actinomycetota</taxon>
        <taxon>Thermoleophilia</taxon>
        <taxon>Solirubrobacterales</taxon>
        <taxon>Patulibacteraceae</taxon>
        <taxon>Patulibacter</taxon>
    </lineage>
</organism>
<dbReference type="SUPFAM" id="SSF56235">
    <property type="entry name" value="N-terminal nucleophile aminohydrolases (Ntn hydrolases)"/>
    <property type="match status" value="1"/>
</dbReference>
<gene>
    <name evidence="6" type="ORF">PAI11_21990</name>
</gene>
<dbReference type="InterPro" id="IPR043147">
    <property type="entry name" value="Penicillin_amidase_A-knob"/>
</dbReference>
<evidence type="ECO:0000256" key="2">
    <source>
        <dbReference type="ARBA" id="ARBA00022801"/>
    </source>
</evidence>
<feature type="chain" id="PRO_5003531610" evidence="5">
    <location>
        <begin position="45"/>
        <end position="1009"/>
    </location>
</feature>
<evidence type="ECO:0000256" key="5">
    <source>
        <dbReference type="SAM" id="SignalP"/>
    </source>
</evidence>
<dbReference type="Proteomes" id="UP000005143">
    <property type="component" value="Unassembled WGS sequence"/>
</dbReference>
<dbReference type="InterPro" id="IPR002692">
    <property type="entry name" value="S45"/>
</dbReference>
<protein>
    <submittedName>
        <fullName evidence="6">Penicillin acylase</fullName>
    </submittedName>
</protein>
<evidence type="ECO:0000256" key="1">
    <source>
        <dbReference type="ARBA" id="ARBA00006586"/>
    </source>
</evidence>
<dbReference type="PANTHER" id="PTHR34218">
    <property type="entry name" value="PEPTIDASE S45 PENICILLIN AMIDASE"/>
    <property type="match status" value="1"/>
</dbReference>
<dbReference type="InterPro" id="IPR043146">
    <property type="entry name" value="Penicillin_amidase_N_B-knob"/>
</dbReference>
<sequence length="1009" mass="109019">MLGPAAPAAAAGSRSLPHGIRRRRLAAAIALLLPLLVATAPAAAAPEPLPYGGGDAGGGETYDILPPGTNGTTPLVPLLGMQLAGVGRPAHNDDQFRPYQDLIRATPGLRRDQIGTYFADSTFGIPSGSVERQYSPRPDVTILRDKQYAIPRVYGADRDGVMFGAGWVGAEDRLFMMDVLRHVGRGELSSFAGGAPGNRSFEVDQWANAPYTEADLQRQVEQFDDLYGAEGARIQRDLHEYIAGVNAYIGEARGGQQTMPGEYAAIGRPAGPEPFRESDVVAIASLVGGIFGKGGGNEIGAVRLLQSFQQRFGSAEGRRLWGQLAAYDDPDAPTTVKPGPDAIRRSQCAARLDAVASGALSPRRARIAAARAAKRRRSACTAANDQRPSATWFPYQRPVRAAGGDRAVLPDPGSLRTQAIVTAGPDRSAQEHSATSRGAGLRDATEPSRALRGGPGLREGLIPTLGPSMSNALLVSGRHTDDGRPLAVFGPQVSYFAPQILMQSELQGGGISARGASFPGINMYVELGRGTDYAWSATSAGQDIIDSFALPLCEPGGGAPTTASMSYRYQGRCRPIEVLRRTNSWTPSLGDATPAGTQTMEAQRTALGIVRARGTVAGKPYAFTVLRSTYMHEVDSAVGFARFNQPALIRDVRSFVDAASHIGYTFNWFYADDRDIGYYNSGWNPKRQPGTTGQLPMAADDAWQGYDPATLLSQREPQANHPQVIDQDYITSWNNRQAQGFAGGDNNLFSSVFRSQLLDRQLDLRLASGDRRIALPEAVDAMSVASTTDLRGQEDLPLALDLLGDVSGEDATVRGAVAALRSWQHDGWHRIDRDDDGRYEHADAIRIMDAWWPRWVAAQFGPTLGTALLDDLRDFHEIDNAPNNHGAHQGSAYQNGWYGYVAKDLRQTLGRRVRQPYARTFCGGGDRGACRRALIDSLRAAARLTTAQVYPRDAVCAKKENAALDPQWCFDAILFRPLGGATQPLMDWQNRPTYQQVVQFRAHRTRPGG</sequence>
<dbReference type="GO" id="GO:0017000">
    <property type="term" value="P:antibiotic biosynthetic process"/>
    <property type="evidence" value="ECO:0007669"/>
    <property type="project" value="InterPro"/>
</dbReference>
<comment type="caution">
    <text evidence="6">The sequence shown here is derived from an EMBL/GenBank/DDBJ whole genome shotgun (WGS) entry which is preliminary data.</text>
</comment>
<reference evidence="6 7" key="1">
    <citation type="journal article" date="2013" name="Biodegradation">
        <title>Quantitative proteomic analysis of ibuprofen-degrading Patulibacter sp. strain I11.</title>
        <authorList>
            <person name="Almeida B."/>
            <person name="Kjeldal H."/>
            <person name="Lolas I."/>
            <person name="Knudsen A.D."/>
            <person name="Carvalho G."/>
            <person name="Nielsen K.L."/>
            <person name="Barreto Crespo M.T."/>
            <person name="Stensballe A."/>
            <person name="Nielsen J.L."/>
        </authorList>
    </citation>
    <scope>NUCLEOTIDE SEQUENCE [LARGE SCALE GENOMIC DNA]</scope>
    <source>
        <strain evidence="6 7">I11</strain>
    </source>
</reference>
<evidence type="ECO:0000256" key="4">
    <source>
        <dbReference type="SAM" id="MobiDB-lite"/>
    </source>
</evidence>
<evidence type="ECO:0000313" key="6">
    <source>
        <dbReference type="EMBL" id="EHN10932.1"/>
    </source>
</evidence>
<dbReference type="MEROPS" id="S45.001"/>
<comment type="similarity">
    <text evidence="1">Belongs to the peptidase S45 family.</text>
</comment>
<proteinExistence type="inferred from homology"/>
<dbReference type="Gene3D" id="1.10.439.10">
    <property type="entry name" value="Penicillin Amidohydrolase, domain 1"/>
    <property type="match status" value="1"/>
</dbReference>
<keyword evidence="5" id="KW-0732">Signal</keyword>
<keyword evidence="3" id="KW-0865">Zymogen</keyword>
<dbReference type="InterPro" id="IPR029055">
    <property type="entry name" value="Ntn_hydrolases_N"/>
</dbReference>
<feature type="signal peptide" evidence="5">
    <location>
        <begin position="1"/>
        <end position="44"/>
    </location>
</feature>
<name>H0E5V0_9ACTN</name>
<dbReference type="InterPro" id="IPR023343">
    <property type="entry name" value="Penicillin_amidase_dom1"/>
</dbReference>
<accession>H0E5V0</accession>
<keyword evidence="2" id="KW-0378">Hydrolase</keyword>
<dbReference type="Gene3D" id="2.30.120.10">
    <property type="match status" value="1"/>
</dbReference>
<dbReference type="EMBL" id="AGUD01000195">
    <property type="protein sequence ID" value="EHN10932.1"/>
    <property type="molecule type" value="Genomic_DNA"/>
</dbReference>
<dbReference type="PANTHER" id="PTHR34218:SF4">
    <property type="entry name" value="ACYL-HOMOSERINE LACTONE ACYLASE QUIP"/>
    <property type="match status" value="1"/>
</dbReference>
<keyword evidence="7" id="KW-1185">Reference proteome</keyword>
<dbReference type="Pfam" id="PF01804">
    <property type="entry name" value="Penicil_amidase"/>
    <property type="match status" value="1"/>
</dbReference>